<name>A0AAV5IY13_9ROSI</name>
<proteinExistence type="predicted"/>
<dbReference type="AlphaFoldDB" id="A0AAV5IY13"/>
<dbReference type="EMBL" id="BPVZ01000019">
    <property type="protein sequence ID" value="GKV02723.1"/>
    <property type="molecule type" value="Genomic_DNA"/>
</dbReference>
<reference evidence="1 2" key="1">
    <citation type="journal article" date="2021" name="Commun. Biol.">
        <title>The genome of Shorea leprosula (Dipterocarpaceae) highlights the ecological relevance of drought in aseasonal tropical rainforests.</title>
        <authorList>
            <person name="Ng K.K.S."/>
            <person name="Kobayashi M.J."/>
            <person name="Fawcett J.A."/>
            <person name="Hatakeyama M."/>
            <person name="Paape T."/>
            <person name="Ng C.H."/>
            <person name="Ang C.C."/>
            <person name="Tnah L.H."/>
            <person name="Lee C.T."/>
            <person name="Nishiyama T."/>
            <person name="Sese J."/>
            <person name="O'Brien M.J."/>
            <person name="Copetti D."/>
            <person name="Mohd Noor M.I."/>
            <person name="Ong R.C."/>
            <person name="Putra M."/>
            <person name="Sireger I.Z."/>
            <person name="Indrioko S."/>
            <person name="Kosugi Y."/>
            <person name="Izuno A."/>
            <person name="Isagi Y."/>
            <person name="Lee S.L."/>
            <person name="Shimizu K.K."/>
        </authorList>
    </citation>
    <scope>NUCLEOTIDE SEQUENCE [LARGE SCALE GENOMIC DNA]</scope>
    <source>
        <strain evidence="1">214</strain>
    </source>
</reference>
<keyword evidence="2" id="KW-1185">Reference proteome</keyword>
<evidence type="ECO:0000313" key="2">
    <source>
        <dbReference type="Proteomes" id="UP001054252"/>
    </source>
</evidence>
<dbReference type="Proteomes" id="UP001054252">
    <property type="component" value="Unassembled WGS sequence"/>
</dbReference>
<sequence length="113" mass="13386">MLFIIMGSSGFREEPKSRFLEEPSFWVPHETQVARFCSSFLPYTEQEASHRLHHPFEKIEFRICSALFFSVGCSSLFGCEFFKILNCRRPSPKLQLQFFAAKFWCCYGLEHWD</sequence>
<gene>
    <name evidence="1" type="ORF">SLEP1_g15120</name>
</gene>
<accession>A0AAV5IY13</accession>
<evidence type="ECO:0000313" key="1">
    <source>
        <dbReference type="EMBL" id="GKV02723.1"/>
    </source>
</evidence>
<organism evidence="1 2">
    <name type="scientific">Rubroshorea leprosula</name>
    <dbReference type="NCBI Taxonomy" id="152421"/>
    <lineage>
        <taxon>Eukaryota</taxon>
        <taxon>Viridiplantae</taxon>
        <taxon>Streptophyta</taxon>
        <taxon>Embryophyta</taxon>
        <taxon>Tracheophyta</taxon>
        <taxon>Spermatophyta</taxon>
        <taxon>Magnoliopsida</taxon>
        <taxon>eudicotyledons</taxon>
        <taxon>Gunneridae</taxon>
        <taxon>Pentapetalae</taxon>
        <taxon>rosids</taxon>
        <taxon>malvids</taxon>
        <taxon>Malvales</taxon>
        <taxon>Dipterocarpaceae</taxon>
        <taxon>Rubroshorea</taxon>
    </lineage>
</organism>
<protein>
    <submittedName>
        <fullName evidence="1">Uncharacterized protein</fullName>
    </submittedName>
</protein>
<comment type="caution">
    <text evidence="1">The sequence shown here is derived from an EMBL/GenBank/DDBJ whole genome shotgun (WGS) entry which is preliminary data.</text>
</comment>